<feature type="domain" description="GPI-anchored protein LLG1-like" evidence="3">
    <location>
        <begin position="52"/>
        <end position="128"/>
    </location>
</feature>
<evidence type="ECO:0000313" key="5">
    <source>
        <dbReference type="Proteomes" id="UP001567538"/>
    </source>
</evidence>
<feature type="chain" id="PRO_5044850207" evidence="2">
    <location>
        <begin position="25"/>
        <end position="180"/>
    </location>
</feature>
<feature type="signal peptide" evidence="2">
    <location>
        <begin position="1"/>
        <end position="24"/>
    </location>
</feature>
<accession>A0ABD1IHA7</accession>
<evidence type="ECO:0000256" key="2">
    <source>
        <dbReference type="SAM" id="SignalP"/>
    </source>
</evidence>
<feature type="transmembrane region" description="Helical" evidence="1">
    <location>
        <begin position="156"/>
        <end position="178"/>
    </location>
</feature>
<dbReference type="EMBL" id="JBEAFC010000002">
    <property type="protein sequence ID" value="KAL1566933.1"/>
    <property type="molecule type" value="Genomic_DNA"/>
</dbReference>
<keyword evidence="1" id="KW-1133">Transmembrane helix</keyword>
<protein>
    <submittedName>
        <fullName evidence="4">GPI-anchored protein LLG1-like</fullName>
    </submittedName>
</protein>
<gene>
    <name evidence="4" type="ORF">AAHA92_02472</name>
</gene>
<name>A0ABD1IHA7_SALDI</name>
<keyword evidence="1" id="KW-0472">Membrane</keyword>
<keyword evidence="5" id="KW-1185">Reference proteome</keyword>
<proteinExistence type="predicted"/>
<dbReference type="PANTHER" id="PTHR31533:SF35">
    <property type="entry name" value="GPI-ANCHORED PROTEIN LLG2-RELATED"/>
    <property type="match status" value="1"/>
</dbReference>
<keyword evidence="1" id="KW-0812">Transmembrane</keyword>
<evidence type="ECO:0000313" key="4">
    <source>
        <dbReference type="EMBL" id="KAL1566933.1"/>
    </source>
</evidence>
<dbReference type="Proteomes" id="UP001567538">
    <property type="component" value="Unassembled WGS sequence"/>
</dbReference>
<sequence length="180" mass="19510">MMDHIPFLHLVLFLFIIFAAQLSAYTSITDAVVGHPAGNGRTLLQIKKPCPVNIENLNYTIITSQCKGPNYPPEPCCSSLTELACPIASDLNDQTNDCDDQLFSYITTVGKYPPGLFSSICKDSERGLECHPATPPTPTPTPTPTTIANAATPIGIFPPIVIAPLLFPLHFFCVKILLLI</sequence>
<evidence type="ECO:0000256" key="1">
    <source>
        <dbReference type="SAM" id="Phobius"/>
    </source>
</evidence>
<dbReference type="AlphaFoldDB" id="A0ABD1IHA7"/>
<organism evidence="4 5">
    <name type="scientific">Salvia divinorum</name>
    <name type="common">Maria pastora</name>
    <name type="synonym">Diviner's sage</name>
    <dbReference type="NCBI Taxonomy" id="28513"/>
    <lineage>
        <taxon>Eukaryota</taxon>
        <taxon>Viridiplantae</taxon>
        <taxon>Streptophyta</taxon>
        <taxon>Embryophyta</taxon>
        <taxon>Tracheophyta</taxon>
        <taxon>Spermatophyta</taxon>
        <taxon>Magnoliopsida</taxon>
        <taxon>eudicotyledons</taxon>
        <taxon>Gunneridae</taxon>
        <taxon>Pentapetalae</taxon>
        <taxon>asterids</taxon>
        <taxon>lamiids</taxon>
        <taxon>Lamiales</taxon>
        <taxon>Lamiaceae</taxon>
        <taxon>Nepetoideae</taxon>
        <taxon>Mentheae</taxon>
        <taxon>Salviinae</taxon>
        <taxon>Salvia</taxon>
        <taxon>Salvia subgen. Calosphace</taxon>
    </lineage>
</organism>
<reference evidence="4 5" key="1">
    <citation type="submission" date="2024-06" db="EMBL/GenBank/DDBJ databases">
        <title>A chromosome level genome sequence of Diviner's sage (Salvia divinorum).</title>
        <authorList>
            <person name="Ford S.A."/>
            <person name="Ro D.-K."/>
            <person name="Ness R.W."/>
            <person name="Phillips M.A."/>
        </authorList>
    </citation>
    <scope>NUCLEOTIDE SEQUENCE [LARGE SCALE GENOMIC DNA]</scope>
    <source>
        <strain evidence="4">SAF-2024a</strain>
        <tissue evidence="4">Leaf</tissue>
    </source>
</reference>
<evidence type="ECO:0000259" key="3">
    <source>
        <dbReference type="Pfam" id="PF26578"/>
    </source>
</evidence>
<dbReference type="Pfam" id="PF26578">
    <property type="entry name" value="LLG1"/>
    <property type="match status" value="1"/>
</dbReference>
<keyword evidence="2" id="KW-0732">Signal</keyword>
<dbReference type="InterPro" id="IPR039307">
    <property type="entry name" value="LORELEI-like"/>
</dbReference>
<dbReference type="InterPro" id="IPR058888">
    <property type="entry name" value="LLG1-like"/>
</dbReference>
<comment type="caution">
    <text evidence="4">The sequence shown here is derived from an EMBL/GenBank/DDBJ whole genome shotgun (WGS) entry which is preliminary data.</text>
</comment>
<dbReference type="PANTHER" id="PTHR31533">
    <property type="entry name" value="GPI-ANCHORED PROTEIN LLG1-RELATED-RELATED"/>
    <property type="match status" value="1"/>
</dbReference>